<accession>A0ACC2E052</accession>
<protein>
    <submittedName>
        <fullName evidence="1">Uncharacterized protein</fullName>
    </submittedName>
</protein>
<reference evidence="2" key="1">
    <citation type="journal article" date="2024" name="Proc. Natl. Acad. Sci. U.S.A.">
        <title>Extraordinary preservation of gene collinearity over three hundred million years revealed in homosporous lycophytes.</title>
        <authorList>
            <person name="Li C."/>
            <person name="Wickell D."/>
            <person name="Kuo L.Y."/>
            <person name="Chen X."/>
            <person name="Nie B."/>
            <person name="Liao X."/>
            <person name="Peng D."/>
            <person name="Ji J."/>
            <person name="Jenkins J."/>
            <person name="Williams M."/>
            <person name="Shu S."/>
            <person name="Plott C."/>
            <person name="Barry K."/>
            <person name="Rajasekar S."/>
            <person name="Grimwood J."/>
            <person name="Han X."/>
            <person name="Sun S."/>
            <person name="Hou Z."/>
            <person name="He W."/>
            <person name="Dai G."/>
            <person name="Sun C."/>
            <person name="Schmutz J."/>
            <person name="Leebens-Mack J.H."/>
            <person name="Li F.W."/>
            <person name="Wang L."/>
        </authorList>
    </citation>
    <scope>NUCLEOTIDE SEQUENCE [LARGE SCALE GENOMIC DNA]</scope>
    <source>
        <strain evidence="2">cv. PW_Plant_1</strain>
    </source>
</reference>
<organism evidence="1 2">
    <name type="scientific">Diphasiastrum complanatum</name>
    <name type="common">Issler's clubmoss</name>
    <name type="synonym">Lycopodium complanatum</name>
    <dbReference type="NCBI Taxonomy" id="34168"/>
    <lineage>
        <taxon>Eukaryota</taxon>
        <taxon>Viridiplantae</taxon>
        <taxon>Streptophyta</taxon>
        <taxon>Embryophyta</taxon>
        <taxon>Tracheophyta</taxon>
        <taxon>Lycopodiopsida</taxon>
        <taxon>Lycopodiales</taxon>
        <taxon>Lycopodiaceae</taxon>
        <taxon>Lycopodioideae</taxon>
        <taxon>Diphasiastrum</taxon>
    </lineage>
</organism>
<dbReference type="EMBL" id="CM055095">
    <property type="protein sequence ID" value="KAJ7559793.1"/>
    <property type="molecule type" value="Genomic_DNA"/>
</dbReference>
<sequence length="519" mass="55654">MIIESFSSQGNFSLSPGDGQIGLAFTDSKLMRTAGYPMENIKSSLCITTLFVFLICVPVRASRIGKQILEDLAIENTSSILNNLLPSSEQGIANGIQFDLIRKESLNNSQASIISPTDPFSRLLERLRKSKARVESLKKIVTIATGESSNGSNVYHELDWRSPVSSALSLGDDEYLIRLGVGTPAVNQYYLAIDTGSDITWLQCAGCSKCYSQRGPLFNPASSSSYQTISCESSTCRQMDESRCQSDRCQYAVTYGDGSFTTGDLAMDTLSSENGALKNMVFGCGHDNEGLFQGIDGLAGLGGGYLSFTSQLAGSYGRRFSYCLVNQNSPLSSSSSLIFGADAFPSAAVTTPLIYNSRIPTFYYASVTGISINGVALNIDVSKLQLTSSGSGGLIIDSGTTLTYLESSVYSALTDGFLKSAKNLRRAGGVQDLDTCFDLSGTDSSSAIPTISFHFQGGVTVDLPSSNILIEVDNKGIYCLAFSDSDFGMSIFGNVQQQTFRIGFDRDNKLLSFSSSQCK</sequence>
<evidence type="ECO:0000313" key="2">
    <source>
        <dbReference type="Proteomes" id="UP001162992"/>
    </source>
</evidence>
<name>A0ACC2E052_DIPCM</name>
<evidence type="ECO:0000313" key="1">
    <source>
        <dbReference type="EMBL" id="KAJ7559793.1"/>
    </source>
</evidence>
<dbReference type="Proteomes" id="UP001162992">
    <property type="component" value="Chromosome 4"/>
</dbReference>
<keyword evidence="2" id="KW-1185">Reference proteome</keyword>
<proteinExistence type="predicted"/>
<comment type="caution">
    <text evidence="1">The sequence shown here is derived from an EMBL/GenBank/DDBJ whole genome shotgun (WGS) entry which is preliminary data.</text>
</comment>
<gene>
    <name evidence="1" type="ORF">O6H91_04G101700</name>
</gene>